<dbReference type="InterPro" id="IPR002638">
    <property type="entry name" value="Quinolinate_PRibosylTrfase_C"/>
</dbReference>
<dbReference type="InterPro" id="IPR027277">
    <property type="entry name" value="NadC/ModD"/>
</dbReference>
<keyword evidence="2 4" id="KW-0328">Glycosyltransferase</keyword>
<dbReference type="RefSeq" id="WP_369694518.1">
    <property type="nucleotide sequence ID" value="NZ_DULP01000020.1"/>
</dbReference>
<dbReference type="GO" id="GO:0034213">
    <property type="term" value="P:quinolinate catabolic process"/>
    <property type="evidence" value="ECO:0007669"/>
    <property type="project" value="TreeGrafter"/>
</dbReference>
<evidence type="ECO:0000256" key="2">
    <source>
        <dbReference type="ARBA" id="ARBA00022676"/>
    </source>
</evidence>
<comment type="caution">
    <text evidence="4">The sequence shown here is derived from an EMBL/GenBank/DDBJ whole genome shotgun (WGS) entry which is preliminary data.</text>
</comment>
<keyword evidence="4" id="KW-0808">Transferase</keyword>
<dbReference type="InterPro" id="IPR036068">
    <property type="entry name" value="Nicotinate_pribotase-like_C"/>
</dbReference>
<dbReference type="AlphaFoldDB" id="A0A832PKI1"/>
<dbReference type="PANTHER" id="PTHR32179:SF3">
    <property type="entry name" value="NICOTINATE-NUCLEOTIDE PYROPHOSPHORYLASE [CARBOXYLATING]"/>
    <property type="match status" value="1"/>
</dbReference>
<name>A0A832PKI1_9RHOB</name>
<evidence type="ECO:0000256" key="1">
    <source>
        <dbReference type="ARBA" id="ARBA00009400"/>
    </source>
</evidence>
<dbReference type="GO" id="GO:0004514">
    <property type="term" value="F:nicotinate-nucleotide diphosphorylase (carboxylating) activity"/>
    <property type="evidence" value="ECO:0007669"/>
    <property type="project" value="UniProtKB-EC"/>
</dbReference>
<reference evidence="4 5" key="1">
    <citation type="journal article" date="2020" name="Biotechnol. Biofuels">
        <title>New insights from the biogas microbiome by comprehensive genome-resolved metagenomics of nearly 1600 species originating from multiple anaerobic digesters.</title>
        <authorList>
            <person name="Campanaro S."/>
            <person name="Treu L."/>
            <person name="Rodriguez-R L.M."/>
            <person name="Kovalovszki A."/>
            <person name="Ziels R.M."/>
            <person name="Maus I."/>
            <person name="Zhu X."/>
            <person name="Kougias P.G."/>
            <person name="Basile A."/>
            <person name="Luo G."/>
            <person name="Schluter A."/>
            <person name="Konstantinidis K.T."/>
            <person name="Angelidaki I."/>
        </authorList>
    </citation>
    <scope>NUCLEOTIDE SEQUENCE [LARGE SCALE GENOMIC DNA]</scope>
    <source>
        <strain evidence="4">AS04akNAM_125</strain>
    </source>
</reference>
<feature type="non-terminal residue" evidence="4">
    <location>
        <position position="1"/>
    </location>
</feature>
<evidence type="ECO:0000259" key="3">
    <source>
        <dbReference type="Pfam" id="PF01729"/>
    </source>
</evidence>
<comment type="similarity">
    <text evidence="1">Belongs to the NadC/ModD family.</text>
</comment>
<evidence type="ECO:0000313" key="4">
    <source>
        <dbReference type="EMBL" id="HHW32796.1"/>
    </source>
</evidence>
<evidence type="ECO:0000313" key="5">
    <source>
        <dbReference type="Proteomes" id="UP000580830"/>
    </source>
</evidence>
<organism evidence="4 5">
    <name type="scientific">Paracoccus solventivorans</name>
    <dbReference type="NCBI Taxonomy" id="53463"/>
    <lineage>
        <taxon>Bacteria</taxon>
        <taxon>Pseudomonadati</taxon>
        <taxon>Pseudomonadota</taxon>
        <taxon>Alphaproteobacteria</taxon>
        <taxon>Rhodobacterales</taxon>
        <taxon>Paracoccaceae</taxon>
        <taxon>Paracoccus</taxon>
    </lineage>
</organism>
<dbReference type="InterPro" id="IPR013785">
    <property type="entry name" value="Aldolase_TIM"/>
</dbReference>
<accession>A0A832PKI1</accession>
<feature type="domain" description="Quinolinate phosphoribosyl transferase C-terminal" evidence="3">
    <location>
        <begin position="3"/>
        <end position="80"/>
    </location>
</feature>
<dbReference type="GO" id="GO:0005737">
    <property type="term" value="C:cytoplasm"/>
    <property type="evidence" value="ECO:0007669"/>
    <property type="project" value="TreeGrafter"/>
</dbReference>
<dbReference type="EC" id="2.4.2.19" evidence="4"/>
<dbReference type="Pfam" id="PF01729">
    <property type="entry name" value="QRPTase_C"/>
    <property type="match status" value="1"/>
</dbReference>
<dbReference type="SUPFAM" id="SSF51690">
    <property type="entry name" value="Nicotinate/Quinolinate PRTase C-terminal domain-like"/>
    <property type="match status" value="1"/>
</dbReference>
<gene>
    <name evidence="4" type="ORF">GXX24_01430</name>
</gene>
<dbReference type="PANTHER" id="PTHR32179">
    <property type="entry name" value="NICOTINATE-NUCLEOTIDE PYROPHOSPHORYLASE [CARBOXYLATING]"/>
    <property type="match status" value="1"/>
</dbReference>
<sequence>DRLDQLAEVLDEGGADVVLLDNMTTPMLRDAVAMASGRIVLEASGTMRLDRIAEVAATGVDYISVGALTHSSRTLDLGLDF</sequence>
<dbReference type="Proteomes" id="UP000580830">
    <property type="component" value="Unassembled WGS sequence"/>
</dbReference>
<protein>
    <submittedName>
        <fullName evidence="4">Nicotinate-nucleotide diphosphorylase (Carboxylating)</fullName>
        <ecNumber evidence="4">2.4.2.19</ecNumber>
    </submittedName>
</protein>
<dbReference type="EMBL" id="DULP01000020">
    <property type="protein sequence ID" value="HHW32796.1"/>
    <property type="molecule type" value="Genomic_DNA"/>
</dbReference>
<proteinExistence type="inferred from homology"/>
<dbReference type="GO" id="GO:0009435">
    <property type="term" value="P:NAD+ biosynthetic process"/>
    <property type="evidence" value="ECO:0007669"/>
    <property type="project" value="InterPro"/>
</dbReference>
<dbReference type="Gene3D" id="3.20.20.70">
    <property type="entry name" value="Aldolase class I"/>
    <property type="match status" value="1"/>
</dbReference>